<keyword evidence="5" id="KW-1185">Reference proteome</keyword>
<dbReference type="InterPro" id="IPR028098">
    <property type="entry name" value="Glyco_trans_4-like_N"/>
</dbReference>
<evidence type="ECO:0000256" key="1">
    <source>
        <dbReference type="SAM" id="Phobius"/>
    </source>
</evidence>
<feature type="domain" description="Glycosyl transferase family 1" evidence="2">
    <location>
        <begin position="667"/>
        <end position="820"/>
    </location>
</feature>
<reference evidence="4 5" key="1">
    <citation type="submission" date="2023-07" db="EMBL/GenBank/DDBJ databases">
        <title>Comparative genomics of wheat-associated soil bacteria to identify genetic determinants of phenazine resistance.</title>
        <authorList>
            <person name="Mouncey N."/>
        </authorList>
    </citation>
    <scope>NUCLEOTIDE SEQUENCE [LARGE SCALE GENOMIC DNA]</scope>
    <source>
        <strain evidence="4 5">W4I11</strain>
    </source>
</reference>
<evidence type="ECO:0000313" key="4">
    <source>
        <dbReference type="EMBL" id="MDQ0999275.1"/>
    </source>
</evidence>
<name>A0ABU0SET7_9HYPH</name>
<keyword evidence="1" id="KW-0472">Membrane</keyword>
<dbReference type="Pfam" id="PF13692">
    <property type="entry name" value="Glyco_trans_1_4"/>
    <property type="match status" value="1"/>
</dbReference>
<dbReference type="InterPro" id="IPR001296">
    <property type="entry name" value="Glyco_trans_1"/>
</dbReference>
<feature type="domain" description="Glycosyltransferase subfamily 4-like N-terminal" evidence="3">
    <location>
        <begin position="462"/>
        <end position="658"/>
    </location>
</feature>
<gene>
    <name evidence="4" type="ORF">QFZ34_004457</name>
</gene>
<sequence>MQGISGHIRRATNVLHFAGRKLLESVRIFGIRKTLLRIFGFAINGTLWSLIAKRRASLLSSATDESKAALSTFYPVSEGPSASEFMTRRVLIVAEMSIPQCKKYRVDQKAELFAELDIETKIVNWTDFDKVRNLLQSYPIVIFYRVPAVPDVILLANECKRLGIRTFWEVDDLIFDPEGYSSNTNLQRLDSHIRNSLLDGMKLYREALLLCDEGIGSTKVIAQVMTETTGRPAYVIENALDADTIRIAENIRDKVTKRVPFEDGVTIVYGSGTKTHDVDFLSASEAIYNVLAKRANAKLRIIGELNIESRFGRFAHRIERIPFTTFEGYLESIASADISIAPLEKSVFNDAKSNIKFLEASIVGLPTVCSPAEAFSSVIVDGETGLLASSPTEWEQALLSLVDDPVRASQIGENAYRMVRQIYAPENIANQQLASLVSTFASPNPNVTRILLANIYFSPQSYGGATIVVEEIAQRFAANKNVEVYIFTSWSNTSAGDYDLVRYSAKGATVFAAKVPIVRSRLMDIKDYTMGQVFKEVLKSIKPDIVQLHSIQTLGVELATVCNDFDIPYTVTLHDAWWLCERQFMVTGDNKFCNQQWIDPQICSSCVQDSQFNRDRSAIVLECLHRADGIISPSAYFKELHIQNGFEPERISVNKNGIKKPLQTYKRHPSDRIRFGYVGGATPIKGYELVRKAFSDLPPCNVELVLVDNTLNQGRSTVDLEGLNASNPVRVVPAYTQETIDEFFSQIDVLLFPSQWKESFGLTVREALIRDVWVIVTEAGGATEDIVPGENGDIIPISNNSIHLKNAMENVIQKREFLKTYSNPYKDNIQSFDNQAAELFGYLENVIARHKMKVA</sequence>
<dbReference type="CDD" id="cd03823">
    <property type="entry name" value="GT4_ExpE7-like"/>
    <property type="match status" value="1"/>
</dbReference>
<dbReference type="SUPFAM" id="SSF53756">
    <property type="entry name" value="UDP-Glycosyltransferase/glycogen phosphorylase"/>
    <property type="match status" value="2"/>
</dbReference>
<dbReference type="PANTHER" id="PTHR12526">
    <property type="entry name" value="GLYCOSYLTRANSFERASE"/>
    <property type="match status" value="1"/>
</dbReference>
<dbReference type="RefSeq" id="WP_307285369.1">
    <property type="nucleotide sequence ID" value="NZ_JAUSZT010000003.1"/>
</dbReference>
<evidence type="ECO:0000259" key="3">
    <source>
        <dbReference type="Pfam" id="PF13439"/>
    </source>
</evidence>
<dbReference type="EMBL" id="JAUSZT010000003">
    <property type="protein sequence ID" value="MDQ0999275.1"/>
    <property type="molecule type" value="Genomic_DNA"/>
</dbReference>
<feature type="transmembrane region" description="Helical" evidence="1">
    <location>
        <begin position="34"/>
        <end position="51"/>
    </location>
</feature>
<evidence type="ECO:0000313" key="5">
    <source>
        <dbReference type="Proteomes" id="UP001237780"/>
    </source>
</evidence>
<dbReference type="Proteomes" id="UP001237780">
    <property type="component" value="Unassembled WGS sequence"/>
</dbReference>
<keyword evidence="1" id="KW-1133">Transmembrane helix</keyword>
<keyword evidence="4" id="KW-0808">Transferase</keyword>
<keyword evidence="4" id="KW-0328">Glycosyltransferase</keyword>
<accession>A0ABU0SET7</accession>
<keyword evidence="1" id="KW-0812">Transmembrane</keyword>
<dbReference type="Gene3D" id="3.40.50.2000">
    <property type="entry name" value="Glycogen Phosphorylase B"/>
    <property type="match status" value="3"/>
</dbReference>
<evidence type="ECO:0000259" key="2">
    <source>
        <dbReference type="Pfam" id="PF00534"/>
    </source>
</evidence>
<dbReference type="Pfam" id="PF00534">
    <property type="entry name" value="Glycos_transf_1"/>
    <property type="match status" value="1"/>
</dbReference>
<organism evidence="4 5">
    <name type="scientific">Phyllobacterium ifriqiyense</name>
    <dbReference type="NCBI Taxonomy" id="314238"/>
    <lineage>
        <taxon>Bacteria</taxon>
        <taxon>Pseudomonadati</taxon>
        <taxon>Pseudomonadota</taxon>
        <taxon>Alphaproteobacteria</taxon>
        <taxon>Hyphomicrobiales</taxon>
        <taxon>Phyllobacteriaceae</taxon>
        <taxon>Phyllobacterium</taxon>
    </lineage>
</organism>
<dbReference type="Pfam" id="PF13439">
    <property type="entry name" value="Glyco_transf_4"/>
    <property type="match status" value="1"/>
</dbReference>
<dbReference type="EC" id="2.4.1.-" evidence="4"/>
<proteinExistence type="predicted"/>
<dbReference type="GO" id="GO:0016757">
    <property type="term" value="F:glycosyltransferase activity"/>
    <property type="evidence" value="ECO:0007669"/>
    <property type="project" value="UniProtKB-KW"/>
</dbReference>
<comment type="caution">
    <text evidence="4">The sequence shown here is derived from an EMBL/GenBank/DDBJ whole genome shotgun (WGS) entry which is preliminary data.</text>
</comment>
<protein>
    <submittedName>
        <fullName evidence="4">Glycosyltransferase involved in cell wall biosynthesis</fullName>
        <ecNumber evidence="4">2.4.1.-</ecNumber>
    </submittedName>
</protein>